<evidence type="ECO:0000259" key="8">
    <source>
        <dbReference type="Pfam" id="PF04024"/>
    </source>
</evidence>
<evidence type="ECO:0000313" key="10">
    <source>
        <dbReference type="Proteomes" id="UP000886844"/>
    </source>
</evidence>
<sequence>MKETVNVNIGSGAFTLDKDACQLLSSYFDDIRRRLPEGDAETMADIEARVAEIFRERVASPMRVITIEVVRATMAQMGAPSDFGEPRNPGAESDAPQTESGQAQNPPRKLYRSRTERSIAGICGGLGAFFDTDPTMIRLVMLLLILFGGLSIWVYIILWFVIPEEPARKFNPFRKKF</sequence>
<feature type="compositionally biased region" description="Polar residues" evidence="6">
    <location>
        <begin position="95"/>
        <end position="105"/>
    </location>
</feature>
<dbReference type="InterPro" id="IPR007168">
    <property type="entry name" value="Phageshock_PspC_N"/>
</dbReference>
<evidence type="ECO:0000256" key="7">
    <source>
        <dbReference type="SAM" id="Phobius"/>
    </source>
</evidence>
<evidence type="ECO:0000313" key="9">
    <source>
        <dbReference type="EMBL" id="HIY68486.1"/>
    </source>
</evidence>
<dbReference type="PANTHER" id="PTHR33885">
    <property type="entry name" value="PHAGE SHOCK PROTEIN C"/>
    <property type="match status" value="1"/>
</dbReference>
<dbReference type="Proteomes" id="UP000886844">
    <property type="component" value="Unassembled WGS sequence"/>
</dbReference>
<accession>A0A9D1Z2Q3</accession>
<keyword evidence="4 7" id="KW-1133">Transmembrane helix</keyword>
<proteinExistence type="predicted"/>
<evidence type="ECO:0000256" key="4">
    <source>
        <dbReference type="ARBA" id="ARBA00022989"/>
    </source>
</evidence>
<keyword evidence="2" id="KW-1003">Cell membrane</keyword>
<evidence type="ECO:0000256" key="6">
    <source>
        <dbReference type="SAM" id="MobiDB-lite"/>
    </source>
</evidence>
<keyword evidence="3 7" id="KW-0812">Transmembrane</keyword>
<evidence type="ECO:0000256" key="2">
    <source>
        <dbReference type="ARBA" id="ARBA00022475"/>
    </source>
</evidence>
<keyword evidence="5 7" id="KW-0472">Membrane</keyword>
<organism evidence="9 10">
    <name type="scientific">Candidatus Alistipes intestinigallinarum</name>
    <dbReference type="NCBI Taxonomy" id="2838440"/>
    <lineage>
        <taxon>Bacteria</taxon>
        <taxon>Pseudomonadati</taxon>
        <taxon>Bacteroidota</taxon>
        <taxon>Bacteroidia</taxon>
        <taxon>Bacteroidales</taxon>
        <taxon>Rikenellaceae</taxon>
        <taxon>Alistipes</taxon>
    </lineage>
</organism>
<reference evidence="9" key="2">
    <citation type="submission" date="2021-04" db="EMBL/GenBank/DDBJ databases">
        <authorList>
            <person name="Gilroy R."/>
        </authorList>
    </citation>
    <scope>NUCLEOTIDE SEQUENCE</scope>
    <source>
        <strain evidence="9">5134</strain>
    </source>
</reference>
<dbReference type="EMBL" id="DXDA01000029">
    <property type="protein sequence ID" value="HIY68486.1"/>
    <property type="molecule type" value="Genomic_DNA"/>
</dbReference>
<dbReference type="GO" id="GO:0005886">
    <property type="term" value="C:plasma membrane"/>
    <property type="evidence" value="ECO:0007669"/>
    <property type="project" value="UniProtKB-SubCell"/>
</dbReference>
<dbReference type="PANTHER" id="PTHR33885:SF3">
    <property type="entry name" value="PHAGE SHOCK PROTEIN C"/>
    <property type="match status" value="1"/>
</dbReference>
<comment type="subcellular location">
    <subcellularLocation>
        <location evidence="1">Cell membrane</location>
        <topology evidence="1">Single-pass membrane protein</topology>
    </subcellularLocation>
</comment>
<reference evidence="9" key="1">
    <citation type="journal article" date="2021" name="PeerJ">
        <title>Extensive microbial diversity within the chicken gut microbiome revealed by metagenomics and culture.</title>
        <authorList>
            <person name="Gilroy R."/>
            <person name="Ravi A."/>
            <person name="Getino M."/>
            <person name="Pursley I."/>
            <person name="Horton D.L."/>
            <person name="Alikhan N.F."/>
            <person name="Baker D."/>
            <person name="Gharbi K."/>
            <person name="Hall N."/>
            <person name="Watson M."/>
            <person name="Adriaenssens E.M."/>
            <person name="Foster-Nyarko E."/>
            <person name="Jarju S."/>
            <person name="Secka A."/>
            <person name="Antonio M."/>
            <person name="Oren A."/>
            <person name="Chaudhuri R.R."/>
            <person name="La Ragione R."/>
            <person name="Hildebrand F."/>
            <person name="Pallen M.J."/>
        </authorList>
    </citation>
    <scope>NUCLEOTIDE SEQUENCE</scope>
    <source>
        <strain evidence="9">5134</strain>
    </source>
</reference>
<comment type="caution">
    <text evidence="9">The sequence shown here is derived from an EMBL/GenBank/DDBJ whole genome shotgun (WGS) entry which is preliminary data.</text>
</comment>
<gene>
    <name evidence="9" type="ORF">H9828_03615</name>
</gene>
<name>A0A9D1Z2Q3_9BACT</name>
<dbReference type="Pfam" id="PF04024">
    <property type="entry name" value="PspC"/>
    <property type="match status" value="1"/>
</dbReference>
<feature type="transmembrane region" description="Helical" evidence="7">
    <location>
        <begin position="139"/>
        <end position="162"/>
    </location>
</feature>
<dbReference type="InterPro" id="IPR052027">
    <property type="entry name" value="PspC"/>
</dbReference>
<evidence type="ECO:0000256" key="5">
    <source>
        <dbReference type="ARBA" id="ARBA00023136"/>
    </source>
</evidence>
<evidence type="ECO:0000256" key="1">
    <source>
        <dbReference type="ARBA" id="ARBA00004162"/>
    </source>
</evidence>
<dbReference type="AlphaFoldDB" id="A0A9D1Z2Q3"/>
<feature type="region of interest" description="Disordered" evidence="6">
    <location>
        <begin position="78"/>
        <end position="113"/>
    </location>
</feature>
<feature type="domain" description="Phage shock protein PspC N-terminal" evidence="8">
    <location>
        <begin position="108"/>
        <end position="165"/>
    </location>
</feature>
<evidence type="ECO:0000256" key="3">
    <source>
        <dbReference type="ARBA" id="ARBA00022692"/>
    </source>
</evidence>
<protein>
    <submittedName>
        <fullName evidence="9">PspC domain-containing protein</fullName>
    </submittedName>
</protein>